<evidence type="ECO:0000256" key="1">
    <source>
        <dbReference type="SAM" id="MobiDB-lite"/>
    </source>
</evidence>
<name>A0A0L6UPX8_9BASI</name>
<evidence type="ECO:0000313" key="2">
    <source>
        <dbReference type="EMBL" id="KNZ50584.1"/>
    </source>
</evidence>
<gene>
    <name evidence="2" type="ORF">VP01_433g8</name>
</gene>
<dbReference type="VEuPathDB" id="FungiDB:VP01_433g8"/>
<accession>A0A0L6UPX8</accession>
<feature type="region of interest" description="Disordered" evidence="1">
    <location>
        <begin position="435"/>
        <end position="458"/>
    </location>
</feature>
<reference evidence="2 3" key="1">
    <citation type="submission" date="2015-08" db="EMBL/GenBank/DDBJ databases">
        <title>Next Generation Sequencing and Analysis of the Genome of Puccinia sorghi L Schw, the Causal Agent of Maize Common Rust.</title>
        <authorList>
            <person name="Rochi L."/>
            <person name="Burguener G."/>
            <person name="Darino M."/>
            <person name="Turjanski A."/>
            <person name="Kreff E."/>
            <person name="Dieguez M.J."/>
            <person name="Sacco F."/>
        </authorList>
    </citation>
    <scope>NUCLEOTIDE SEQUENCE [LARGE SCALE GENOMIC DNA]</scope>
    <source>
        <strain evidence="2 3">RO10H11247</strain>
    </source>
</reference>
<dbReference type="AlphaFoldDB" id="A0A0L6UPX8"/>
<proteinExistence type="predicted"/>
<organism evidence="2 3">
    <name type="scientific">Puccinia sorghi</name>
    <dbReference type="NCBI Taxonomy" id="27349"/>
    <lineage>
        <taxon>Eukaryota</taxon>
        <taxon>Fungi</taxon>
        <taxon>Dikarya</taxon>
        <taxon>Basidiomycota</taxon>
        <taxon>Pucciniomycotina</taxon>
        <taxon>Pucciniomycetes</taxon>
        <taxon>Pucciniales</taxon>
        <taxon>Pucciniaceae</taxon>
        <taxon>Puccinia</taxon>
    </lineage>
</organism>
<dbReference type="Proteomes" id="UP000037035">
    <property type="component" value="Unassembled WGS sequence"/>
</dbReference>
<sequence>MVQPKPETETVKDEDNTVDDSQDAIFLSIRRTEALWELSGDITPLATDGSNLHAWVEEIDEILADLIERDKYLQSAPPVPFNKAQDKVARSLIYRTIPRQLRYCLRDAPSAHTAYRALAGQFLRNTRTAHMAALVDLFNFRMEVTQPAQISLLYDQIYKGLHELVASGFVISQDALLGALFQIALGRSNLELYSSVSQHLDTKMSPASSPIKAQEVAAVARMLLEHAASAAPEDAALVDPPTQAPAEPSFVNGTAARPHHPTDQPNVLLQTTPEPNGNMANAQHTQQQQYVVQENHPQPPPMQPYMPAGQQPQEGPFAEEFVKPYVQPPVAVAPNLLNPPALGSDPGGVPHGHHNIVWSTQFQDQTSVHPQQVAHQCSAQPVHPATAPTAFPTHPAAPSPSASALNVSLAQLHQQAAENTRLLAECSLALNASRPSTSAPIDSHNNPLLQGKKGIAGF</sequence>
<dbReference type="EMBL" id="LAVV01009435">
    <property type="protein sequence ID" value="KNZ50584.1"/>
    <property type="molecule type" value="Genomic_DNA"/>
</dbReference>
<protein>
    <submittedName>
        <fullName evidence="2">Uncharacterized protein</fullName>
    </submittedName>
</protein>
<dbReference type="OrthoDB" id="2501187at2759"/>
<feature type="region of interest" description="Disordered" evidence="1">
    <location>
        <begin position="381"/>
        <end position="402"/>
    </location>
</feature>
<evidence type="ECO:0000313" key="3">
    <source>
        <dbReference type="Proteomes" id="UP000037035"/>
    </source>
</evidence>
<keyword evidence="3" id="KW-1185">Reference proteome</keyword>
<feature type="compositionally biased region" description="Polar residues" evidence="1">
    <location>
        <begin position="435"/>
        <end position="448"/>
    </location>
</feature>
<comment type="caution">
    <text evidence="2">The sequence shown here is derived from an EMBL/GenBank/DDBJ whole genome shotgun (WGS) entry which is preliminary data.</text>
</comment>